<evidence type="ECO:0000313" key="2">
    <source>
        <dbReference type="Proteomes" id="UP000825051"/>
    </source>
</evidence>
<evidence type="ECO:0000313" key="1">
    <source>
        <dbReference type="EMBL" id="QYM78281.1"/>
    </source>
</evidence>
<reference evidence="1" key="1">
    <citation type="submission" date="2021-08" db="EMBL/GenBank/DDBJ databases">
        <title>Genome of a novel bacterium of the phylum Verrucomicrobia, Oleiharenicola sp. KSB-15.</title>
        <authorList>
            <person name="Chung J.-H."/>
            <person name="Ahn J.-H."/>
            <person name="Yoon Y."/>
            <person name="Kim D.-Y."/>
            <person name="An S.-H."/>
            <person name="Park I."/>
            <person name="Yeon J."/>
        </authorList>
    </citation>
    <scope>NUCLEOTIDE SEQUENCE</scope>
    <source>
        <strain evidence="1">KSB-15</strain>
    </source>
</reference>
<dbReference type="AlphaFoldDB" id="A0A8F9XKK1"/>
<organism evidence="1 2">
    <name type="scientific">Horticoccus luteus</name>
    <dbReference type="NCBI Taxonomy" id="2862869"/>
    <lineage>
        <taxon>Bacteria</taxon>
        <taxon>Pseudomonadati</taxon>
        <taxon>Verrucomicrobiota</taxon>
        <taxon>Opitutia</taxon>
        <taxon>Opitutales</taxon>
        <taxon>Opitutaceae</taxon>
        <taxon>Horticoccus</taxon>
    </lineage>
</organism>
<dbReference type="KEGG" id="ole:K0B96_13355"/>
<gene>
    <name evidence="1" type="ORF">K0B96_13355</name>
</gene>
<protein>
    <submittedName>
        <fullName evidence="1">Uncharacterized protein</fullName>
    </submittedName>
</protein>
<accession>A0A8F9XKK1</accession>
<dbReference type="RefSeq" id="WP_220161385.1">
    <property type="nucleotide sequence ID" value="NZ_CP080507.1"/>
</dbReference>
<keyword evidence="2" id="KW-1185">Reference proteome</keyword>
<proteinExistence type="predicted"/>
<name>A0A8F9XKK1_9BACT</name>
<dbReference type="Proteomes" id="UP000825051">
    <property type="component" value="Chromosome"/>
</dbReference>
<dbReference type="EMBL" id="CP080507">
    <property type="protein sequence ID" value="QYM78281.1"/>
    <property type="molecule type" value="Genomic_DNA"/>
</dbReference>
<sequence>MNFPVVKQVLSWIAMGGLFASLLVAAPVKPGVKAEAPPIPGTVVARGDAGFLSLMIEGGNFVMRFYDAQRLPVAPDVGSAVLRWSVRYQPNDERTLLTPNADNTALTSEKTIRPPHTFKLFVSLLAPEGAAPIDEHYVVDFRD</sequence>